<comment type="caution">
    <text evidence="2">The sequence shown here is derived from an EMBL/GenBank/DDBJ whole genome shotgun (WGS) entry which is preliminary data.</text>
</comment>
<keyword evidence="3" id="KW-1185">Reference proteome</keyword>
<reference evidence="2 3" key="1">
    <citation type="submission" date="2019-10" db="EMBL/GenBank/DDBJ databases">
        <title>Taxonomy of Antarctic Massilia spp.: description of Massilia rubra sp. nov., Massilia aquatica sp. nov., Massilia mucilaginosa sp. nov., Massilia frigida sp. nov. isolated from streams, lakes and regoliths.</title>
        <authorList>
            <person name="Holochova P."/>
            <person name="Sedlacek I."/>
            <person name="Kralova S."/>
            <person name="Maslanova I."/>
            <person name="Busse H.-J."/>
            <person name="Stankova E."/>
            <person name="Vrbovska V."/>
            <person name="Kovarovic V."/>
            <person name="Bartak M."/>
            <person name="Svec P."/>
            <person name="Pantucek R."/>
        </authorList>
    </citation>
    <scope>NUCLEOTIDE SEQUENCE [LARGE SCALE GENOMIC DNA]</scope>
    <source>
        <strain evidence="2 3">CCM 8694</strain>
    </source>
</reference>
<gene>
    <name evidence="2" type="ORF">F1735_22445</name>
</gene>
<evidence type="ECO:0000313" key="2">
    <source>
        <dbReference type="EMBL" id="NHZ65025.1"/>
    </source>
</evidence>
<organism evidence="2 3">
    <name type="scientific">Massilia genomosp. 1</name>
    <dbReference type="NCBI Taxonomy" id="2609280"/>
    <lineage>
        <taxon>Bacteria</taxon>
        <taxon>Pseudomonadati</taxon>
        <taxon>Pseudomonadota</taxon>
        <taxon>Betaproteobacteria</taxon>
        <taxon>Burkholderiales</taxon>
        <taxon>Oxalobacteraceae</taxon>
        <taxon>Telluria group</taxon>
        <taxon>Massilia</taxon>
    </lineage>
</organism>
<feature type="region of interest" description="Disordered" evidence="1">
    <location>
        <begin position="49"/>
        <end position="77"/>
    </location>
</feature>
<evidence type="ECO:0000313" key="3">
    <source>
        <dbReference type="Proteomes" id="UP000610594"/>
    </source>
</evidence>
<evidence type="ECO:0000256" key="1">
    <source>
        <dbReference type="SAM" id="MobiDB-lite"/>
    </source>
</evidence>
<accession>A0ABX0MQI2</accession>
<sequence length="424" mass="47420">MVHVRQTGDGRLLDQGRHGKMAMFPVCTSSKRRGDNKETQVESRRVWRRTIGNGGSAAAGRRRAPASPAPPSWSGTMRRAREPIAPLWPTLVEGAVYDGGAAVEYPVMNEGRRMKKILLALGLGLLCHAAPAAVDDMHWFKTELACADARLTVRAFCQETDHAGATVRFNSLCSRQSLVIERPGQGALVRDLLEHQSRQGEPPLLLSSLQCVAAGGNTYLSGQMANGGNCRGCERSVLLGLDGRWKHDGRRWLVGAQEKRMIVAQQGRWNDSKQVDITNTTPAPACTVPGEAQLRDVWNAFRRDAMRDAPANMERYFQFPLKFIPPFDDQKPSMVSRSAFRKNYAAIFLKNDVGEERDIHRRLLTTTGKEPSSPIHVDRTSCRLQVRVNLSDYEFDFHQQRGWIITAVTYGNDYETMKSTRSDR</sequence>
<protein>
    <submittedName>
        <fullName evidence="2">Uncharacterized protein</fullName>
    </submittedName>
</protein>
<dbReference type="RefSeq" id="WP_167239012.1">
    <property type="nucleotide sequence ID" value="NZ_WHJF01000069.1"/>
</dbReference>
<dbReference type="EMBL" id="WHJF01000069">
    <property type="protein sequence ID" value="NHZ65025.1"/>
    <property type="molecule type" value="Genomic_DNA"/>
</dbReference>
<name>A0ABX0MQI2_9BURK</name>
<dbReference type="Proteomes" id="UP000610594">
    <property type="component" value="Unassembled WGS sequence"/>
</dbReference>
<proteinExistence type="predicted"/>